<dbReference type="RefSeq" id="WP_193428654.1">
    <property type="nucleotide sequence ID" value="NZ_CBCSIP010000282.1"/>
</dbReference>
<name>A0ABR9PUJ8_9BACT</name>
<dbReference type="EMBL" id="JAAIYO010000008">
    <property type="protein sequence ID" value="MBE4751447.1"/>
    <property type="molecule type" value="Genomic_DNA"/>
</dbReference>
<evidence type="ECO:0000313" key="2">
    <source>
        <dbReference type="EMBL" id="MBE4751447.1"/>
    </source>
</evidence>
<organism evidence="2 3">
    <name type="scientific">Corallococcus soli</name>
    <dbReference type="NCBI Taxonomy" id="2710757"/>
    <lineage>
        <taxon>Bacteria</taxon>
        <taxon>Pseudomonadati</taxon>
        <taxon>Myxococcota</taxon>
        <taxon>Myxococcia</taxon>
        <taxon>Myxococcales</taxon>
        <taxon>Cystobacterineae</taxon>
        <taxon>Myxococcaceae</taxon>
        <taxon>Corallococcus</taxon>
    </lineage>
</organism>
<keyword evidence="3" id="KW-1185">Reference proteome</keyword>
<proteinExistence type="predicted"/>
<dbReference type="Proteomes" id="UP001516472">
    <property type="component" value="Unassembled WGS sequence"/>
</dbReference>
<sequence>MDTPTDGRPGAEERPGAGAPTAGTSGAEDCFSEGARASGFLAGMGTSGTAVVAMLRAPASERGVGRNDGGVIAGIDCWKLVGAASIAASEACSRPWGDTCACGGASTLRMGRVTSASSS</sequence>
<evidence type="ECO:0000313" key="3">
    <source>
        <dbReference type="Proteomes" id="UP001516472"/>
    </source>
</evidence>
<accession>A0ABR9PUJ8</accession>
<feature type="compositionally biased region" description="Low complexity" evidence="1">
    <location>
        <begin position="16"/>
        <end position="28"/>
    </location>
</feature>
<feature type="region of interest" description="Disordered" evidence="1">
    <location>
        <begin position="1"/>
        <end position="30"/>
    </location>
</feature>
<reference evidence="2 3" key="1">
    <citation type="submission" date="2020-02" db="EMBL/GenBank/DDBJ databases">
        <authorList>
            <person name="Babadi Z.K."/>
            <person name="Risdian C."/>
            <person name="Ebrahimipour G.H."/>
            <person name="Wink J."/>
        </authorList>
    </citation>
    <scope>NUCLEOTIDE SEQUENCE [LARGE SCALE GENOMIC DNA]</scope>
    <source>
        <strain evidence="2 3">ZKHCc1 1396</strain>
    </source>
</reference>
<comment type="caution">
    <text evidence="2">The sequence shown here is derived from an EMBL/GenBank/DDBJ whole genome shotgun (WGS) entry which is preliminary data.</text>
</comment>
<protein>
    <submittedName>
        <fullName evidence="2">Uncharacterized protein</fullName>
    </submittedName>
</protein>
<evidence type="ECO:0000256" key="1">
    <source>
        <dbReference type="SAM" id="MobiDB-lite"/>
    </source>
</evidence>
<gene>
    <name evidence="2" type="ORF">G4177_25060</name>
</gene>